<evidence type="ECO:0000256" key="1">
    <source>
        <dbReference type="SAM" id="Phobius"/>
    </source>
</evidence>
<reference evidence="2" key="1">
    <citation type="submission" date="2018-04" db="EMBL/GenBank/DDBJ databases">
        <title>WGS assembly of Panicum hallii.</title>
        <authorList>
            <person name="Lovell J."/>
            <person name="Jenkins J."/>
            <person name="Lowry D."/>
            <person name="Mamidi S."/>
            <person name="Sreedasyam A."/>
            <person name="Weng X."/>
            <person name="Barry K."/>
            <person name="Bonette J."/>
            <person name="Campitelli B."/>
            <person name="Daum C."/>
            <person name="Gordon S."/>
            <person name="Gould B."/>
            <person name="Lipzen A."/>
            <person name="Macqueen A."/>
            <person name="Palacio-Mejia J."/>
            <person name="Plott C."/>
            <person name="Shakirov E."/>
            <person name="Shu S."/>
            <person name="Yoshinaga Y."/>
            <person name="Zane M."/>
            <person name="Rokhsar D."/>
            <person name="Grimwood J."/>
            <person name="Schmutz J."/>
            <person name="Juenger T."/>
        </authorList>
    </citation>
    <scope>NUCLEOTIDE SEQUENCE [LARGE SCALE GENOMIC DNA]</scope>
    <source>
        <strain evidence="2">FIL2</strain>
    </source>
</reference>
<accession>A0A2S3IDX1</accession>
<organism evidence="2">
    <name type="scientific">Panicum hallii</name>
    <dbReference type="NCBI Taxonomy" id="206008"/>
    <lineage>
        <taxon>Eukaryota</taxon>
        <taxon>Viridiplantae</taxon>
        <taxon>Streptophyta</taxon>
        <taxon>Embryophyta</taxon>
        <taxon>Tracheophyta</taxon>
        <taxon>Spermatophyta</taxon>
        <taxon>Magnoliopsida</taxon>
        <taxon>Liliopsida</taxon>
        <taxon>Poales</taxon>
        <taxon>Poaceae</taxon>
        <taxon>PACMAD clade</taxon>
        <taxon>Panicoideae</taxon>
        <taxon>Panicodae</taxon>
        <taxon>Paniceae</taxon>
        <taxon>Panicinae</taxon>
        <taxon>Panicum</taxon>
        <taxon>Panicum sect. Panicum</taxon>
    </lineage>
</organism>
<dbReference type="Proteomes" id="UP000243499">
    <property type="component" value="Chromosome 8"/>
</dbReference>
<proteinExistence type="predicted"/>
<dbReference type="EMBL" id="CM008053">
    <property type="protein sequence ID" value="PAN42352.1"/>
    <property type="molecule type" value="Genomic_DNA"/>
</dbReference>
<keyword evidence="1" id="KW-0812">Transmembrane</keyword>
<keyword evidence="1" id="KW-0472">Membrane</keyword>
<gene>
    <name evidence="2" type="ORF">PAHAL_8G107600</name>
</gene>
<name>A0A2S3IDX1_9POAL</name>
<keyword evidence="1" id="KW-1133">Transmembrane helix</keyword>
<feature type="transmembrane region" description="Helical" evidence="1">
    <location>
        <begin position="69"/>
        <end position="88"/>
    </location>
</feature>
<sequence>MHFCRPTDRKGPSFHTMDSCRQNPDGFRYFLTVFGRQESADFWSCRPMLVVQGKVLLSLLQLPLKKLKCSCLIIQLLLKILLLLYQLLLLEISLFELVPKEGIFSHNMFKQLKHRGRVPNGCCQRWFIASNAMHKEMQDEHVIIKI</sequence>
<dbReference type="AlphaFoldDB" id="A0A2S3IDX1"/>
<evidence type="ECO:0000313" key="2">
    <source>
        <dbReference type="EMBL" id="PAN42352.1"/>
    </source>
</evidence>
<protein>
    <submittedName>
        <fullName evidence="2">Uncharacterized protein</fullName>
    </submittedName>
</protein>
<dbReference type="Gramene" id="PAN42352">
    <property type="protein sequence ID" value="PAN42352"/>
    <property type="gene ID" value="PAHAL_8G107600"/>
</dbReference>